<sequence>MSTDTGNQYQEILQGLYGMLERFPTRNIDLQEQTDLVADMGLDSINVMELLQEIEDRFDIIVPLNVMSDVRTVQDLATQVQRLIRENS</sequence>
<gene>
    <name evidence="4" type="ORF">FOKN1_1268</name>
</gene>
<organism evidence="4 5">
    <name type="scientific">Thiohalobacter thiocyanaticus</name>
    <dbReference type="NCBI Taxonomy" id="585455"/>
    <lineage>
        <taxon>Bacteria</taxon>
        <taxon>Pseudomonadati</taxon>
        <taxon>Pseudomonadota</taxon>
        <taxon>Gammaproteobacteria</taxon>
        <taxon>Thiohalobacterales</taxon>
        <taxon>Thiohalobacteraceae</taxon>
        <taxon>Thiohalobacter</taxon>
    </lineage>
</organism>
<evidence type="ECO:0000256" key="2">
    <source>
        <dbReference type="ARBA" id="ARBA00022553"/>
    </source>
</evidence>
<dbReference type="EMBL" id="AP018052">
    <property type="protein sequence ID" value="BAZ93666.1"/>
    <property type="molecule type" value="Genomic_DNA"/>
</dbReference>
<dbReference type="SUPFAM" id="SSF47336">
    <property type="entry name" value="ACP-like"/>
    <property type="match status" value="1"/>
</dbReference>
<dbReference type="InterPro" id="IPR036736">
    <property type="entry name" value="ACP-like_sf"/>
</dbReference>
<name>A0A1Z4VPU6_9GAMM</name>
<dbReference type="PROSITE" id="PS00012">
    <property type="entry name" value="PHOSPHOPANTETHEINE"/>
    <property type="match status" value="1"/>
</dbReference>
<keyword evidence="1" id="KW-0596">Phosphopantetheine</keyword>
<keyword evidence="2" id="KW-0597">Phosphoprotein</keyword>
<dbReference type="RefSeq" id="WP_096365797.1">
    <property type="nucleotide sequence ID" value="NZ_AP018052.1"/>
</dbReference>
<evidence type="ECO:0000259" key="3">
    <source>
        <dbReference type="PROSITE" id="PS50075"/>
    </source>
</evidence>
<dbReference type="InterPro" id="IPR009081">
    <property type="entry name" value="PP-bd_ACP"/>
</dbReference>
<reference evidence="4 5" key="1">
    <citation type="submission" date="2017-05" db="EMBL/GenBank/DDBJ databases">
        <title>Thiocyanate degradation by Thiohalobacter thiocyanaticus FOKN1.</title>
        <authorList>
            <person name="Oshiki M."/>
            <person name="Fukushima T."/>
            <person name="Kawano S."/>
            <person name="Nakagawa J."/>
        </authorList>
    </citation>
    <scope>NUCLEOTIDE SEQUENCE [LARGE SCALE GENOMIC DNA]</scope>
    <source>
        <strain evidence="4 5">FOKN1</strain>
    </source>
</reference>
<protein>
    <submittedName>
        <fullName evidence="4">Acyl carrier protein</fullName>
    </submittedName>
</protein>
<dbReference type="OrthoDB" id="287644at2"/>
<accession>A0A1Z4VPU6</accession>
<feature type="domain" description="Carrier" evidence="3">
    <location>
        <begin position="3"/>
        <end position="84"/>
    </location>
</feature>
<dbReference type="Proteomes" id="UP000218765">
    <property type="component" value="Chromosome"/>
</dbReference>
<evidence type="ECO:0000313" key="4">
    <source>
        <dbReference type="EMBL" id="BAZ93666.1"/>
    </source>
</evidence>
<evidence type="ECO:0000313" key="5">
    <source>
        <dbReference type="Proteomes" id="UP000218765"/>
    </source>
</evidence>
<dbReference type="InterPro" id="IPR006162">
    <property type="entry name" value="Ppantetheine_attach_site"/>
</dbReference>
<keyword evidence="5" id="KW-1185">Reference proteome</keyword>
<dbReference type="KEGG" id="ttc:FOKN1_1268"/>
<proteinExistence type="predicted"/>
<dbReference type="Pfam" id="PF00550">
    <property type="entry name" value="PP-binding"/>
    <property type="match status" value="1"/>
</dbReference>
<dbReference type="PROSITE" id="PS50075">
    <property type="entry name" value="CARRIER"/>
    <property type="match status" value="1"/>
</dbReference>
<evidence type="ECO:0000256" key="1">
    <source>
        <dbReference type="ARBA" id="ARBA00022450"/>
    </source>
</evidence>
<dbReference type="Gene3D" id="1.10.1200.10">
    <property type="entry name" value="ACP-like"/>
    <property type="match status" value="1"/>
</dbReference>
<dbReference type="AlphaFoldDB" id="A0A1Z4VPU6"/>